<keyword evidence="4" id="KW-1185">Reference proteome</keyword>
<feature type="domain" description="Beta-lactamase class A catalytic" evidence="2">
    <location>
        <begin position="46"/>
        <end position="275"/>
    </location>
</feature>
<reference evidence="3 4" key="1">
    <citation type="submission" date="2016-10" db="EMBL/GenBank/DDBJ databases">
        <authorList>
            <person name="de Groot N.N."/>
        </authorList>
    </citation>
    <scope>NUCLEOTIDE SEQUENCE [LARGE SCALE GENOMIC DNA]</scope>
    <source>
        <strain evidence="3 4">CGMCC 4.3510</strain>
    </source>
</reference>
<dbReference type="InterPro" id="IPR045155">
    <property type="entry name" value="Beta-lactam_cat"/>
</dbReference>
<feature type="region of interest" description="Disordered" evidence="1">
    <location>
        <begin position="26"/>
        <end position="46"/>
    </location>
</feature>
<sequence>MTEIQDRLGSAFADAGVSGVLHARTLRPSPGAAGPPDPSGEAPFPEIGYEPDQLVCTASVHKVCVLLTAHRLAAEGRLRLTERIDCRAAGRTVGSTGLSAMLDDVRMSARDLAYLMMAVSDNAAADLLLERVGLDEVNRTTRLLGLERTLAVENFAAAQAGMRDDAGPAGAGALADPAVVSRLRALDPARSNRSTPRELTRLLGALWHDELCSPEHGEAMRRLMSLQVWPHRLASGFPFDDVGLAGKTGTLPTLRAEVGVVEYPDGGRYAVAVFTRAADTAHVLPAADSVIGTAARIAVDALRAPVRATVRRVR</sequence>
<proteinExistence type="predicted"/>
<evidence type="ECO:0000256" key="1">
    <source>
        <dbReference type="SAM" id="MobiDB-lite"/>
    </source>
</evidence>
<evidence type="ECO:0000313" key="3">
    <source>
        <dbReference type="EMBL" id="SFF23269.1"/>
    </source>
</evidence>
<protein>
    <submittedName>
        <fullName evidence="3">Beta-lactamase class A</fullName>
    </submittedName>
</protein>
<dbReference type="GO" id="GO:0030655">
    <property type="term" value="P:beta-lactam antibiotic catabolic process"/>
    <property type="evidence" value="ECO:0007669"/>
    <property type="project" value="InterPro"/>
</dbReference>
<evidence type="ECO:0000259" key="2">
    <source>
        <dbReference type="Pfam" id="PF13354"/>
    </source>
</evidence>
<dbReference type="AlphaFoldDB" id="A0A1I2H1Y1"/>
<dbReference type="InterPro" id="IPR012338">
    <property type="entry name" value="Beta-lactam/transpept-like"/>
</dbReference>
<dbReference type="Proteomes" id="UP000199323">
    <property type="component" value="Unassembled WGS sequence"/>
</dbReference>
<dbReference type="GO" id="GO:0008800">
    <property type="term" value="F:beta-lactamase activity"/>
    <property type="evidence" value="ECO:0007669"/>
    <property type="project" value="InterPro"/>
</dbReference>
<accession>A0A1I2H1Y1</accession>
<evidence type="ECO:0000313" key="4">
    <source>
        <dbReference type="Proteomes" id="UP000199323"/>
    </source>
</evidence>
<gene>
    <name evidence="3" type="ORF">SAMN05216251_1109</name>
</gene>
<dbReference type="InterPro" id="IPR000871">
    <property type="entry name" value="Beta-lactam_class-A"/>
</dbReference>
<dbReference type="PANTHER" id="PTHR35333:SF3">
    <property type="entry name" value="BETA-LACTAMASE-TYPE TRANSPEPTIDASE FOLD CONTAINING PROTEIN"/>
    <property type="match status" value="1"/>
</dbReference>
<name>A0A1I2H1Y1_9ACTN</name>
<dbReference type="Gene3D" id="3.40.710.10">
    <property type="entry name" value="DD-peptidase/beta-lactamase superfamily"/>
    <property type="match status" value="1"/>
</dbReference>
<dbReference type="STRING" id="380248.SAMN05216251_1109"/>
<dbReference type="GO" id="GO:0046677">
    <property type="term" value="P:response to antibiotic"/>
    <property type="evidence" value="ECO:0007669"/>
    <property type="project" value="InterPro"/>
</dbReference>
<dbReference type="EMBL" id="FONG01000010">
    <property type="protein sequence ID" value="SFF23269.1"/>
    <property type="molecule type" value="Genomic_DNA"/>
</dbReference>
<dbReference type="PANTHER" id="PTHR35333">
    <property type="entry name" value="BETA-LACTAMASE"/>
    <property type="match status" value="1"/>
</dbReference>
<dbReference type="SUPFAM" id="SSF56601">
    <property type="entry name" value="beta-lactamase/transpeptidase-like"/>
    <property type="match status" value="1"/>
</dbReference>
<dbReference type="Pfam" id="PF13354">
    <property type="entry name" value="Beta-lactamase2"/>
    <property type="match status" value="1"/>
</dbReference>
<organism evidence="3 4">
    <name type="scientific">Actinacidiphila alni</name>
    <dbReference type="NCBI Taxonomy" id="380248"/>
    <lineage>
        <taxon>Bacteria</taxon>
        <taxon>Bacillati</taxon>
        <taxon>Actinomycetota</taxon>
        <taxon>Actinomycetes</taxon>
        <taxon>Kitasatosporales</taxon>
        <taxon>Streptomycetaceae</taxon>
        <taxon>Actinacidiphila</taxon>
    </lineage>
</organism>
<dbReference type="OrthoDB" id="33989at2"/>